<comment type="caution">
    <text evidence="2">The sequence shown here is derived from an EMBL/GenBank/DDBJ whole genome shotgun (WGS) entry which is preliminary data.</text>
</comment>
<dbReference type="Proteomes" id="UP000789405">
    <property type="component" value="Unassembled WGS sequence"/>
</dbReference>
<evidence type="ECO:0000313" key="2">
    <source>
        <dbReference type="EMBL" id="CAG8770324.1"/>
    </source>
</evidence>
<dbReference type="EMBL" id="CAJVPY010019129">
    <property type="protein sequence ID" value="CAG8770324.1"/>
    <property type="molecule type" value="Genomic_DNA"/>
</dbReference>
<feature type="non-terminal residue" evidence="2">
    <location>
        <position position="1"/>
    </location>
</feature>
<accession>A0A9N9JAS3</accession>
<organism evidence="2 3">
    <name type="scientific">Dentiscutata erythropus</name>
    <dbReference type="NCBI Taxonomy" id="1348616"/>
    <lineage>
        <taxon>Eukaryota</taxon>
        <taxon>Fungi</taxon>
        <taxon>Fungi incertae sedis</taxon>
        <taxon>Mucoromycota</taxon>
        <taxon>Glomeromycotina</taxon>
        <taxon>Glomeromycetes</taxon>
        <taxon>Diversisporales</taxon>
        <taxon>Gigasporaceae</taxon>
        <taxon>Dentiscutata</taxon>
    </lineage>
</organism>
<reference evidence="2" key="1">
    <citation type="submission" date="2021-06" db="EMBL/GenBank/DDBJ databases">
        <authorList>
            <person name="Kallberg Y."/>
            <person name="Tangrot J."/>
            <person name="Rosling A."/>
        </authorList>
    </citation>
    <scope>NUCLEOTIDE SEQUENCE</scope>
    <source>
        <strain evidence="2">MA453B</strain>
    </source>
</reference>
<proteinExistence type="predicted"/>
<evidence type="ECO:0000256" key="1">
    <source>
        <dbReference type="SAM" id="MobiDB-lite"/>
    </source>
</evidence>
<sequence>DDQDLLNNIMRRIEVLLGDLSKAQMEARERTTRAQQRQKDRHN</sequence>
<gene>
    <name evidence="2" type="ORF">DERYTH_LOCUS18624</name>
</gene>
<protein>
    <submittedName>
        <fullName evidence="2">3547_t:CDS:1</fullName>
    </submittedName>
</protein>
<feature type="region of interest" description="Disordered" evidence="1">
    <location>
        <begin position="22"/>
        <end position="43"/>
    </location>
</feature>
<evidence type="ECO:0000313" key="3">
    <source>
        <dbReference type="Proteomes" id="UP000789405"/>
    </source>
</evidence>
<name>A0A9N9JAS3_9GLOM</name>
<keyword evidence="3" id="KW-1185">Reference proteome</keyword>
<dbReference type="AlphaFoldDB" id="A0A9N9JAS3"/>